<dbReference type="Gene3D" id="3.90.930.12">
    <property type="entry name" value="Ribosomal protein L6, alpha-beta domain"/>
    <property type="match status" value="2"/>
</dbReference>
<dbReference type="GO" id="GO:0003735">
    <property type="term" value="F:structural constituent of ribosome"/>
    <property type="evidence" value="ECO:0007669"/>
    <property type="project" value="UniProtKB-UniRule"/>
</dbReference>
<dbReference type="GO" id="GO:0022625">
    <property type="term" value="C:cytosolic large ribosomal subunit"/>
    <property type="evidence" value="ECO:0007669"/>
    <property type="project" value="UniProtKB-UniRule"/>
</dbReference>
<gene>
    <name evidence="6 10" type="primary">rplF</name>
    <name evidence="10" type="ORF">KL86DES1_10980</name>
</gene>
<comment type="subunit">
    <text evidence="6">Part of the 50S ribosomal subunit.</text>
</comment>
<sequence>MSRIGKLPIPVPNGVEVKIGADVVEVKGPKGSLSTPVCSLLTYEQADGHVILSRIEDDRVTRAQHGLRRTLLSNCIDGVTKGFSKALEVIGVGYRVAVKGTIIELQVGYSHPVLVELPEGLKAAVEGQVLTISGIDKELVGEMAARIRRIRKPEPYKGKGIKYTTETIRRKVGKSGGKK</sequence>
<comment type="similarity">
    <text evidence="1 6 7">Belongs to the universal ribosomal protein uL6 family.</text>
</comment>
<dbReference type="InterPro" id="IPR002358">
    <property type="entry name" value="Ribosomal_uL6_CS"/>
</dbReference>
<feature type="domain" description="Large ribosomal subunit protein uL6 alpha-beta" evidence="9">
    <location>
        <begin position="11"/>
        <end position="82"/>
    </location>
</feature>
<evidence type="ECO:0000256" key="1">
    <source>
        <dbReference type="ARBA" id="ARBA00009356"/>
    </source>
</evidence>
<protein>
    <recommendedName>
        <fullName evidence="6">Large ribosomal subunit protein uL6</fullName>
    </recommendedName>
</protein>
<keyword evidence="2 6" id="KW-0699">rRNA-binding</keyword>
<dbReference type="InterPro" id="IPR000702">
    <property type="entry name" value="Ribosomal_uL6-like"/>
</dbReference>
<evidence type="ECO:0000256" key="2">
    <source>
        <dbReference type="ARBA" id="ARBA00022730"/>
    </source>
</evidence>
<evidence type="ECO:0000256" key="6">
    <source>
        <dbReference type="HAMAP-Rule" id="MF_01365"/>
    </source>
</evidence>
<dbReference type="GO" id="GO:0019843">
    <property type="term" value="F:rRNA binding"/>
    <property type="evidence" value="ECO:0007669"/>
    <property type="project" value="UniProtKB-UniRule"/>
</dbReference>
<dbReference type="NCBIfam" id="TIGR03654">
    <property type="entry name" value="L6_bact"/>
    <property type="match status" value="1"/>
</dbReference>
<evidence type="ECO:0000256" key="5">
    <source>
        <dbReference type="ARBA" id="ARBA00023274"/>
    </source>
</evidence>
<dbReference type="InterPro" id="IPR019906">
    <property type="entry name" value="Ribosomal_uL6_bac-type"/>
</dbReference>
<dbReference type="PANTHER" id="PTHR11655:SF14">
    <property type="entry name" value="LARGE RIBOSOMAL SUBUNIT PROTEIN UL6M"/>
    <property type="match status" value="1"/>
</dbReference>
<dbReference type="GO" id="GO:0002181">
    <property type="term" value="P:cytoplasmic translation"/>
    <property type="evidence" value="ECO:0007669"/>
    <property type="project" value="TreeGrafter"/>
</dbReference>
<organism evidence="10">
    <name type="scientific">uncultured Desulfovibrio sp</name>
    <dbReference type="NCBI Taxonomy" id="167968"/>
    <lineage>
        <taxon>Bacteria</taxon>
        <taxon>Pseudomonadati</taxon>
        <taxon>Thermodesulfobacteriota</taxon>
        <taxon>Desulfovibrionia</taxon>
        <taxon>Desulfovibrionales</taxon>
        <taxon>Desulfovibrionaceae</taxon>
        <taxon>Desulfovibrio</taxon>
        <taxon>environmental samples</taxon>
    </lineage>
</organism>
<evidence type="ECO:0000256" key="7">
    <source>
        <dbReference type="RuleBase" id="RU003869"/>
    </source>
</evidence>
<name>A0A212L160_9BACT</name>
<dbReference type="EMBL" id="FMJC01000001">
    <property type="protein sequence ID" value="SCM71293.1"/>
    <property type="molecule type" value="Genomic_DNA"/>
</dbReference>
<dbReference type="FunFam" id="3.90.930.12:FF:000002">
    <property type="entry name" value="50S ribosomal protein L6"/>
    <property type="match status" value="1"/>
</dbReference>
<evidence type="ECO:0000256" key="3">
    <source>
        <dbReference type="ARBA" id="ARBA00022884"/>
    </source>
</evidence>
<dbReference type="AlphaFoldDB" id="A0A212L160"/>
<evidence type="ECO:0000256" key="8">
    <source>
        <dbReference type="RuleBase" id="RU003870"/>
    </source>
</evidence>
<dbReference type="PRINTS" id="PR00059">
    <property type="entry name" value="RIBOSOMALL6"/>
</dbReference>
<evidence type="ECO:0000313" key="10">
    <source>
        <dbReference type="EMBL" id="SCM71293.1"/>
    </source>
</evidence>
<evidence type="ECO:0000259" key="9">
    <source>
        <dbReference type="Pfam" id="PF00347"/>
    </source>
</evidence>
<comment type="function">
    <text evidence="6 8">This protein binds to the 23S rRNA, and is important in its secondary structure. It is located near the subunit interface in the base of the L7/L12 stalk, and near the tRNA binding site of the peptidyltransferase center.</text>
</comment>
<reference evidence="10" key="1">
    <citation type="submission" date="2016-08" db="EMBL/GenBank/DDBJ databases">
        <authorList>
            <person name="Seilhamer J.J."/>
        </authorList>
    </citation>
    <scope>NUCLEOTIDE SEQUENCE</scope>
    <source>
        <strain evidence="10">86-1</strain>
    </source>
</reference>
<dbReference type="PANTHER" id="PTHR11655">
    <property type="entry name" value="60S/50S RIBOSOMAL PROTEIN L6/L9"/>
    <property type="match status" value="1"/>
</dbReference>
<dbReference type="InterPro" id="IPR020040">
    <property type="entry name" value="Ribosomal_uL6_a/b-dom"/>
</dbReference>
<dbReference type="InterPro" id="IPR036789">
    <property type="entry name" value="Ribosomal_uL6-like_a/b-dom_sf"/>
</dbReference>
<dbReference type="RefSeq" id="WP_179979723.1">
    <property type="nucleotide sequence ID" value="NZ_LT608333.1"/>
</dbReference>
<dbReference type="PIRSF" id="PIRSF002162">
    <property type="entry name" value="Ribosomal_L6"/>
    <property type="match status" value="1"/>
</dbReference>
<proteinExistence type="inferred from homology"/>
<dbReference type="SUPFAM" id="SSF56053">
    <property type="entry name" value="Ribosomal protein L6"/>
    <property type="match status" value="2"/>
</dbReference>
<dbReference type="Pfam" id="PF00347">
    <property type="entry name" value="Ribosomal_L6"/>
    <property type="match status" value="2"/>
</dbReference>
<evidence type="ECO:0000256" key="4">
    <source>
        <dbReference type="ARBA" id="ARBA00022980"/>
    </source>
</evidence>
<keyword evidence="5 6" id="KW-0687">Ribonucleoprotein</keyword>
<dbReference type="PROSITE" id="PS00525">
    <property type="entry name" value="RIBOSOMAL_L6_1"/>
    <property type="match status" value="1"/>
</dbReference>
<dbReference type="HAMAP" id="MF_01365_B">
    <property type="entry name" value="Ribosomal_uL6_B"/>
    <property type="match status" value="1"/>
</dbReference>
<dbReference type="FunFam" id="3.90.930.12:FF:000001">
    <property type="entry name" value="50S ribosomal protein L6"/>
    <property type="match status" value="1"/>
</dbReference>
<keyword evidence="3 6" id="KW-0694">RNA-binding</keyword>
<feature type="domain" description="Large ribosomal subunit protein uL6 alpha-beta" evidence="9">
    <location>
        <begin position="90"/>
        <end position="163"/>
    </location>
</feature>
<keyword evidence="4 6" id="KW-0689">Ribosomal protein</keyword>
<accession>A0A212L160</accession>